<proteinExistence type="predicted"/>
<dbReference type="PROSITE" id="PS51677">
    <property type="entry name" value="NODB"/>
    <property type="match status" value="1"/>
</dbReference>
<keyword evidence="1" id="KW-0812">Transmembrane</keyword>
<evidence type="ECO:0000313" key="3">
    <source>
        <dbReference type="EMBL" id="CBI11571.1"/>
    </source>
</evidence>
<dbReference type="CDD" id="cd10917">
    <property type="entry name" value="CE4_NodB_like_6s_7s"/>
    <property type="match status" value="1"/>
</dbReference>
<dbReference type="InterPro" id="IPR002509">
    <property type="entry name" value="NODB_dom"/>
</dbReference>
<protein>
    <submittedName>
        <fullName evidence="3">Putative deacetylase</fullName>
    </submittedName>
</protein>
<name>E6QWE8_9ZZZZ</name>
<dbReference type="SUPFAM" id="SSF88713">
    <property type="entry name" value="Glycoside hydrolase/deacetylase"/>
    <property type="match status" value="1"/>
</dbReference>
<keyword evidence="1" id="KW-1133">Transmembrane helix</keyword>
<dbReference type="GO" id="GO:0005975">
    <property type="term" value="P:carbohydrate metabolic process"/>
    <property type="evidence" value="ECO:0007669"/>
    <property type="project" value="InterPro"/>
</dbReference>
<accession>E6QWE8</accession>
<feature type="domain" description="NodB homology" evidence="2">
    <location>
        <begin position="74"/>
        <end position="260"/>
    </location>
</feature>
<keyword evidence="1" id="KW-0472">Membrane</keyword>
<dbReference type="EMBL" id="CABR01000151">
    <property type="protein sequence ID" value="CBI11571.1"/>
    <property type="molecule type" value="Genomic_DNA"/>
</dbReference>
<dbReference type="PANTHER" id="PTHR10587:SF137">
    <property type="entry name" value="4-DEOXY-4-FORMAMIDO-L-ARABINOSE-PHOSPHOUNDECAPRENOL DEFORMYLASE ARND-RELATED"/>
    <property type="match status" value="1"/>
</dbReference>
<dbReference type="InterPro" id="IPR050248">
    <property type="entry name" value="Polysacc_deacetylase_ArnD"/>
</dbReference>
<dbReference type="GO" id="GO:0016810">
    <property type="term" value="F:hydrolase activity, acting on carbon-nitrogen (but not peptide) bonds"/>
    <property type="evidence" value="ECO:0007669"/>
    <property type="project" value="InterPro"/>
</dbReference>
<evidence type="ECO:0000256" key="1">
    <source>
        <dbReference type="SAM" id="Phobius"/>
    </source>
</evidence>
<gene>
    <name evidence="3" type="ORF">CARN7_2405</name>
</gene>
<sequence>MFKAHWHPSLLIRATLMLHGAALLALITAPFYWRWVLAALIANHVVLALTGLWPRSHWLGPNWTHLPAAAAARSEIALTIDDGPDPLVTPQVLDVLERHGVQATFFCIGASAQRFPDLCRDIVRRGHAIENHSQHHRYDFSLLGMTGLASEIQAAQAVLTEITGQRPQFFRAPAGLRNPFLDPVLARMELKLASWSVRAFDTREGDPEKVKRKLLKGLHAGAIVLLHDAHAARTSAGYPVILDVLPTLLDAAASAGLRWVTLRQALL</sequence>
<comment type="caution">
    <text evidence="3">The sequence shown here is derived from an EMBL/GenBank/DDBJ whole genome shotgun (WGS) entry which is preliminary data.</text>
</comment>
<dbReference type="InterPro" id="IPR011330">
    <property type="entry name" value="Glyco_hydro/deAcase_b/a-brl"/>
</dbReference>
<feature type="transmembrane region" description="Helical" evidence="1">
    <location>
        <begin position="10"/>
        <end position="29"/>
    </location>
</feature>
<organism evidence="3">
    <name type="scientific">mine drainage metagenome</name>
    <dbReference type="NCBI Taxonomy" id="410659"/>
    <lineage>
        <taxon>unclassified sequences</taxon>
        <taxon>metagenomes</taxon>
        <taxon>ecological metagenomes</taxon>
    </lineage>
</organism>
<dbReference type="Gene3D" id="3.20.20.370">
    <property type="entry name" value="Glycoside hydrolase/deacetylase"/>
    <property type="match status" value="1"/>
</dbReference>
<dbReference type="PANTHER" id="PTHR10587">
    <property type="entry name" value="GLYCOSYL TRANSFERASE-RELATED"/>
    <property type="match status" value="1"/>
</dbReference>
<dbReference type="AlphaFoldDB" id="E6QWE8"/>
<evidence type="ECO:0000259" key="2">
    <source>
        <dbReference type="PROSITE" id="PS51677"/>
    </source>
</evidence>
<reference evidence="3" key="1">
    <citation type="submission" date="2009-10" db="EMBL/GenBank/DDBJ databases">
        <title>Diversity of trophic interactions inside an arsenic-rich microbial ecosystem.</title>
        <authorList>
            <person name="Bertin P.N."/>
            <person name="Heinrich-Salmeron A."/>
            <person name="Pelletier E."/>
            <person name="Goulhen-Chollet F."/>
            <person name="Arsene-Ploetze F."/>
            <person name="Gallien S."/>
            <person name="Calteau A."/>
            <person name="Vallenet D."/>
            <person name="Casiot C."/>
            <person name="Chane-Woon-Ming B."/>
            <person name="Giloteaux L."/>
            <person name="Barakat M."/>
            <person name="Bonnefoy V."/>
            <person name="Bruneel O."/>
            <person name="Chandler M."/>
            <person name="Cleiss J."/>
            <person name="Duran R."/>
            <person name="Elbaz-Poulichet F."/>
            <person name="Fonknechten N."/>
            <person name="Lauga B."/>
            <person name="Mornico D."/>
            <person name="Ortet P."/>
            <person name="Schaeffer C."/>
            <person name="Siguier P."/>
            <person name="Alexander Thil Smith A."/>
            <person name="Van Dorsselaer A."/>
            <person name="Weissenbach J."/>
            <person name="Medigue C."/>
            <person name="Le Paslier D."/>
        </authorList>
    </citation>
    <scope>NUCLEOTIDE SEQUENCE</scope>
</reference>
<dbReference type="Pfam" id="PF01522">
    <property type="entry name" value="Polysacc_deac_1"/>
    <property type="match status" value="1"/>
</dbReference>